<proteinExistence type="predicted"/>
<sequence>MILLNSNAENIFWLGRYLMRTQYLCSVYPFLDDNEARDYAHAFCLPAFDASSLNELTLDAQHPISFISQFQYAQDNIMDLRGVLSARAYAELNKLIRNASENAGYICDVAADCQDVIEAESDAIFLFFSLGQCVENLDRQFRLNQDNQQTMAQLEQIAAALSALGWQGVIEALKELQSAPCSMQFYHFSDHIQTLFEADA</sequence>
<dbReference type="EMBL" id="LUAW01000015">
    <property type="protein sequence ID" value="KYQ72533.1"/>
    <property type="molecule type" value="Genomic_DNA"/>
</dbReference>
<dbReference type="Proteomes" id="UP000076276">
    <property type="component" value="Unassembled WGS sequence"/>
</dbReference>
<dbReference type="InterPro" id="IPR007296">
    <property type="entry name" value="DUF403"/>
</dbReference>
<protein>
    <recommendedName>
        <fullName evidence="1">DUF403 domain-containing protein</fullName>
    </recommendedName>
</protein>
<dbReference type="OrthoDB" id="9803532at2"/>
<dbReference type="STRING" id="1806892.AZH43_10195"/>
<gene>
    <name evidence="2" type="ORF">AZH43_10195</name>
</gene>
<organism evidence="2 3">
    <name type="scientific">Acinetobacter pragensis</name>
    <dbReference type="NCBI Taxonomy" id="1806892"/>
    <lineage>
        <taxon>Bacteria</taxon>
        <taxon>Pseudomonadati</taxon>
        <taxon>Pseudomonadota</taxon>
        <taxon>Gammaproteobacteria</taxon>
        <taxon>Moraxellales</taxon>
        <taxon>Moraxellaceae</taxon>
        <taxon>Acinetobacter</taxon>
    </lineage>
</organism>
<evidence type="ECO:0000313" key="2">
    <source>
        <dbReference type="EMBL" id="KYQ72533.1"/>
    </source>
</evidence>
<dbReference type="RefSeq" id="WP_067668066.1">
    <property type="nucleotide sequence ID" value="NZ_CBCSIK010000009.1"/>
</dbReference>
<reference evidence="2 3" key="1">
    <citation type="submission" date="2016-03" db="EMBL/GenBank/DDBJ databases">
        <title>Acinetobacter genomospecies 28 strain ANC 4149.</title>
        <authorList>
            <person name="Radolfova-Krizova L."/>
            <person name="Nemec A."/>
        </authorList>
    </citation>
    <scope>NUCLEOTIDE SEQUENCE [LARGE SCALE GENOMIC DNA]</scope>
    <source>
        <strain evidence="2 3">ANC 4149</strain>
    </source>
</reference>
<feature type="domain" description="DUF403" evidence="1">
    <location>
        <begin position="7"/>
        <end position="173"/>
    </location>
</feature>
<name>A0A151Y3B9_9GAMM</name>
<dbReference type="AlphaFoldDB" id="A0A151Y3B9"/>
<keyword evidence="3" id="KW-1185">Reference proteome</keyword>
<accession>A0A151Y3B9</accession>
<dbReference type="Pfam" id="PF04168">
    <property type="entry name" value="Alpha-E"/>
    <property type="match status" value="1"/>
</dbReference>
<evidence type="ECO:0000259" key="1">
    <source>
        <dbReference type="Pfam" id="PF04168"/>
    </source>
</evidence>
<evidence type="ECO:0000313" key="3">
    <source>
        <dbReference type="Proteomes" id="UP000076276"/>
    </source>
</evidence>
<comment type="caution">
    <text evidence="2">The sequence shown here is derived from an EMBL/GenBank/DDBJ whole genome shotgun (WGS) entry which is preliminary data.</text>
</comment>